<comment type="caution">
    <text evidence="2">The sequence shown here is derived from an EMBL/GenBank/DDBJ whole genome shotgun (WGS) entry which is preliminary data.</text>
</comment>
<evidence type="ECO:0000313" key="2">
    <source>
        <dbReference type="EMBL" id="KAK3216181.1"/>
    </source>
</evidence>
<keyword evidence="1" id="KW-1133">Transmembrane helix</keyword>
<sequence length="320" mass="37622">MSPFSKANQLVHDLEPKGGAPACTSLPGYPSVILSNATQLRQLLEKEFWCKDLETMAPRLWIMTTFSSANINPLHRQRIKGREIIVTEEARLHLVWIHNRIFIKPLPRYLLSRAFWTTHLREGSHQQDDRQRNVYKAATGFLRTYRYLIQHESDFRIAQQEQLCLIPKDVDWPSFCRFVSDLSRIEDPAVSERYCYGELRLTRLNLYAPLLLRKFHFEQVHGQYGDFFGRLFGPVLFVFAVISTILNSMQVALAADQLEASHWEVVWHVSRYFSIISLVGVAIVSSWFILLWLWIFLDEWIFTMRRRREKKGKERSISSC</sequence>
<dbReference type="EMBL" id="WVTA01000002">
    <property type="protein sequence ID" value="KAK3216181.1"/>
    <property type="molecule type" value="Genomic_DNA"/>
</dbReference>
<keyword evidence="1" id="KW-0472">Membrane</keyword>
<accession>A0AAN6M895</accession>
<dbReference type="PANTHER" id="PTHR34414">
    <property type="entry name" value="HET DOMAIN-CONTAINING PROTEIN-RELATED"/>
    <property type="match status" value="1"/>
</dbReference>
<evidence type="ECO:0000313" key="3">
    <source>
        <dbReference type="Proteomes" id="UP001280581"/>
    </source>
</evidence>
<feature type="transmembrane region" description="Helical" evidence="1">
    <location>
        <begin position="272"/>
        <end position="297"/>
    </location>
</feature>
<evidence type="ECO:0000256" key="1">
    <source>
        <dbReference type="SAM" id="Phobius"/>
    </source>
</evidence>
<dbReference type="Proteomes" id="UP001280581">
    <property type="component" value="Unassembled WGS sequence"/>
</dbReference>
<name>A0AAN6M895_9PLEO</name>
<dbReference type="Pfam" id="PF20246">
    <property type="entry name" value="DUF6601"/>
    <property type="match status" value="1"/>
</dbReference>
<keyword evidence="3" id="KW-1185">Reference proteome</keyword>
<keyword evidence="1" id="KW-0812">Transmembrane</keyword>
<protein>
    <recommendedName>
        <fullName evidence="4">Subtilisin-like serine protease</fullName>
    </recommendedName>
</protein>
<proteinExistence type="predicted"/>
<evidence type="ECO:0008006" key="4">
    <source>
        <dbReference type="Google" id="ProtNLM"/>
    </source>
</evidence>
<reference evidence="2 3" key="1">
    <citation type="submission" date="2021-02" db="EMBL/GenBank/DDBJ databases">
        <title>Genome assembly of Pseudopithomyces chartarum.</title>
        <authorList>
            <person name="Jauregui R."/>
            <person name="Singh J."/>
            <person name="Voisey C."/>
        </authorList>
    </citation>
    <scope>NUCLEOTIDE SEQUENCE [LARGE SCALE GENOMIC DNA]</scope>
    <source>
        <strain evidence="2 3">AGR01</strain>
    </source>
</reference>
<organism evidence="2 3">
    <name type="scientific">Pseudopithomyces chartarum</name>
    <dbReference type="NCBI Taxonomy" id="1892770"/>
    <lineage>
        <taxon>Eukaryota</taxon>
        <taxon>Fungi</taxon>
        <taxon>Dikarya</taxon>
        <taxon>Ascomycota</taxon>
        <taxon>Pezizomycotina</taxon>
        <taxon>Dothideomycetes</taxon>
        <taxon>Pleosporomycetidae</taxon>
        <taxon>Pleosporales</taxon>
        <taxon>Massarineae</taxon>
        <taxon>Didymosphaeriaceae</taxon>
        <taxon>Pseudopithomyces</taxon>
    </lineage>
</organism>
<dbReference type="PANTHER" id="PTHR34414:SF1">
    <property type="entry name" value="SUBTILISIN-LIKE SERINE PROTEASE"/>
    <property type="match status" value="1"/>
</dbReference>
<dbReference type="AlphaFoldDB" id="A0AAN6M895"/>
<gene>
    <name evidence="2" type="ORF">GRF29_8g2464366</name>
</gene>
<feature type="transmembrane region" description="Helical" evidence="1">
    <location>
        <begin position="231"/>
        <end position="252"/>
    </location>
</feature>
<dbReference type="InterPro" id="IPR046536">
    <property type="entry name" value="DUF6601"/>
</dbReference>